<evidence type="ECO:0000256" key="5">
    <source>
        <dbReference type="ARBA" id="ARBA00022691"/>
    </source>
</evidence>
<keyword evidence="3 6" id="KW-0489">Methyltransferase</keyword>
<evidence type="ECO:0000256" key="2">
    <source>
        <dbReference type="ARBA" id="ARBA00022490"/>
    </source>
</evidence>
<comment type="subcellular location">
    <subcellularLocation>
        <location evidence="6">Cytoplasm</location>
    </subcellularLocation>
</comment>
<sequence>MKYSEITVFTNSENAELVAYFLQEVCMDGVSIYDKRDLLSNYGWDYKSESAEQVYGEEVAVKGYCKKEDTDGVLHFLREKFSSLHNAGSLGITVGEVEENAWVENWKKTFRPIYTKKLAICPEWQQCDGERVLYLDSGVAFGTGQHETTSMCLDIAEELDFQGKKVLDVGCGSGILGLCSLLLGAESARMVDVDAQAADIARHNAEINGLQGKCTVTTGSLTQQVEGVFDVVFANLTADILALLRQEISRVVKKGSLLILSGILDVKLQQVLSLYGDGFETLSLREKGEWRALLMRAK</sequence>
<reference evidence="7" key="2">
    <citation type="journal article" date="2021" name="PeerJ">
        <title>Extensive microbial diversity within the chicken gut microbiome revealed by metagenomics and culture.</title>
        <authorList>
            <person name="Gilroy R."/>
            <person name="Ravi A."/>
            <person name="Getino M."/>
            <person name="Pursley I."/>
            <person name="Horton D.L."/>
            <person name="Alikhan N.F."/>
            <person name="Baker D."/>
            <person name="Gharbi K."/>
            <person name="Hall N."/>
            <person name="Watson M."/>
            <person name="Adriaenssens E.M."/>
            <person name="Foster-Nyarko E."/>
            <person name="Jarju S."/>
            <person name="Secka A."/>
            <person name="Antonio M."/>
            <person name="Oren A."/>
            <person name="Chaudhuri R.R."/>
            <person name="La Ragione R."/>
            <person name="Hildebrand F."/>
            <person name="Pallen M.J."/>
        </authorList>
    </citation>
    <scope>NUCLEOTIDE SEQUENCE</scope>
    <source>
        <strain evidence="7">ChiHjej12B11-7776</strain>
    </source>
</reference>
<gene>
    <name evidence="6 7" type="primary">prmA</name>
    <name evidence="7" type="ORF">IAC72_00700</name>
</gene>
<protein>
    <recommendedName>
        <fullName evidence="6">Ribosomal protein L11 methyltransferase</fullName>
        <shortName evidence="6">L11 Mtase</shortName>
        <ecNumber evidence="6">2.1.1.-</ecNumber>
    </recommendedName>
</protein>
<dbReference type="PIRSF" id="PIRSF000401">
    <property type="entry name" value="RPL11_MTase"/>
    <property type="match status" value="1"/>
</dbReference>
<dbReference type="PANTHER" id="PTHR43648">
    <property type="entry name" value="ELECTRON TRANSFER FLAVOPROTEIN BETA SUBUNIT LYSINE METHYLTRANSFERASE"/>
    <property type="match status" value="1"/>
</dbReference>
<proteinExistence type="inferred from homology"/>
<dbReference type="CDD" id="cd02440">
    <property type="entry name" value="AdoMet_MTases"/>
    <property type="match status" value="1"/>
</dbReference>
<dbReference type="HAMAP" id="MF_00735">
    <property type="entry name" value="Methyltr_PrmA"/>
    <property type="match status" value="1"/>
</dbReference>
<dbReference type="EMBL" id="DVOC01000015">
    <property type="protein sequence ID" value="HIU90520.1"/>
    <property type="molecule type" value="Genomic_DNA"/>
</dbReference>
<dbReference type="SUPFAM" id="SSF53335">
    <property type="entry name" value="S-adenosyl-L-methionine-dependent methyltransferases"/>
    <property type="match status" value="1"/>
</dbReference>
<dbReference type="InterPro" id="IPR050078">
    <property type="entry name" value="Ribosomal_L11_MeTrfase_PrmA"/>
</dbReference>
<comment type="function">
    <text evidence="6">Methylates ribosomal protein L11.</text>
</comment>
<accession>A0A9D1SPF0</accession>
<dbReference type="Pfam" id="PF06325">
    <property type="entry name" value="PrmA"/>
    <property type="match status" value="1"/>
</dbReference>
<keyword evidence="5 6" id="KW-0949">S-adenosyl-L-methionine</keyword>
<dbReference type="Proteomes" id="UP000886852">
    <property type="component" value="Unassembled WGS sequence"/>
</dbReference>
<dbReference type="NCBIfam" id="TIGR00406">
    <property type="entry name" value="prmA"/>
    <property type="match status" value="1"/>
</dbReference>
<evidence type="ECO:0000256" key="1">
    <source>
        <dbReference type="ARBA" id="ARBA00009741"/>
    </source>
</evidence>
<keyword evidence="2 6" id="KW-0963">Cytoplasm</keyword>
<dbReference type="GO" id="GO:0005737">
    <property type="term" value="C:cytoplasm"/>
    <property type="evidence" value="ECO:0007669"/>
    <property type="project" value="UniProtKB-SubCell"/>
</dbReference>
<comment type="catalytic activity">
    <reaction evidence="6">
        <text>L-lysyl-[protein] + 3 S-adenosyl-L-methionine = N(6),N(6),N(6)-trimethyl-L-lysyl-[protein] + 3 S-adenosyl-L-homocysteine + 3 H(+)</text>
        <dbReference type="Rhea" id="RHEA:54192"/>
        <dbReference type="Rhea" id="RHEA-COMP:9752"/>
        <dbReference type="Rhea" id="RHEA-COMP:13826"/>
        <dbReference type="ChEBI" id="CHEBI:15378"/>
        <dbReference type="ChEBI" id="CHEBI:29969"/>
        <dbReference type="ChEBI" id="CHEBI:57856"/>
        <dbReference type="ChEBI" id="CHEBI:59789"/>
        <dbReference type="ChEBI" id="CHEBI:61961"/>
    </reaction>
</comment>
<dbReference type="EC" id="2.1.1.-" evidence="6"/>
<reference evidence="7" key="1">
    <citation type="submission" date="2020-10" db="EMBL/GenBank/DDBJ databases">
        <authorList>
            <person name="Gilroy R."/>
        </authorList>
    </citation>
    <scope>NUCLEOTIDE SEQUENCE</scope>
    <source>
        <strain evidence="7">ChiHjej12B11-7776</strain>
    </source>
</reference>
<feature type="binding site" evidence="6">
    <location>
        <position position="235"/>
    </location>
    <ligand>
        <name>S-adenosyl-L-methionine</name>
        <dbReference type="ChEBI" id="CHEBI:59789"/>
    </ligand>
</feature>
<organism evidence="7 8">
    <name type="scientific">Candidatus Fimimonas merdipullorum</name>
    <dbReference type="NCBI Taxonomy" id="2840822"/>
    <lineage>
        <taxon>Bacteria</taxon>
        <taxon>Pseudomonadati</taxon>
        <taxon>Myxococcota</taxon>
        <taxon>Myxococcia</taxon>
        <taxon>Myxococcales</taxon>
        <taxon>Cystobacterineae</taxon>
        <taxon>Myxococcaceae</taxon>
        <taxon>Myxococcaceae incertae sedis</taxon>
        <taxon>Candidatus Fimimonas</taxon>
    </lineage>
</organism>
<evidence type="ECO:0000256" key="6">
    <source>
        <dbReference type="HAMAP-Rule" id="MF_00735"/>
    </source>
</evidence>
<dbReference type="InterPro" id="IPR004498">
    <property type="entry name" value="Ribosomal_PrmA_MeTrfase"/>
</dbReference>
<feature type="binding site" evidence="6">
    <location>
        <position position="149"/>
    </location>
    <ligand>
        <name>S-adenosyl-L-methionine</name>
        <dbReference type="ChEBI" id="CHEBI:59789"/>
    </ligand>
</feature>
<keyword evidence="4 6" id="KW-0808">Transferase</keyword>
<dbReference type="GO" id="GO:0032259">
    <property type="term" value="P:methylation"/>
    <property type="evidence" value="ECO:0007669"/>
    <property type="project" value="UniProtKB-KW"/>
</dbReference>
<evidence type="ECO:0000256" key="3">
    <source>
        <dbReference type="ARBA" id="ARBA00022603"/>
    </source>
</evidence>
<comment type="similarity">
    <text evidence="1 6">Belongs to the methyltransferase superfamily. PrmA family.</text>
</comment>
<dbReference type="InterPro" id="IPR029063">
    <property type="entry name" value="SAM-dependent_MTases_sf"/>
</dbReference>
<evidence type="ECO:0000256" key="4">
    <source>
        <dbReference type="ARBA" id="ARBA00022679"/>
    </source>
</evidence>
<feature type="binding site" evidence="6">
    <location>
        <position position="170"/>
    </location>
    <ligand>
        <name>S-adenosyl-L-methionine</name>
        <dbReference type="ChEBI" id="CHEBI:59789"/>
    </ligand>
</feature>
<dbReference type="AlphaFoldDB" id="A0A9D1SPF0"/>
<feature type="binding site" evidence="6">
    <location>
        <position position="192"/>
    </location>
    <ligand>
        <name>S-adenosyl-L-methionine</name>
        <dbReference type="ChEBI" id="CHEBI:59789"/>
    </ligand>
</feature>
<name>A0A9D1SPF0_9BACT</name>
<dbReference type="GO" id="GO:0008276">
    <property type="term" value="F:protein methyltransferase activity"/>
    <property type="evidence" value="ECO:0007669"/>
    <property type="project" value="UniProtKB-UniRule"/>
</dbReference>
<evidence type="ECO:0000313" key="7">
    <source>
        <dbReference type="EMBL" id="HIU90520.1"/>
    </source>
</evidence>
<dbReference type="GO" id="GO:0005840">
    <property type="term" value="C:ribosome"/>
    <property type="evidence" value="ECO:0007669"/>
    <property type="project" value="UniProtKB-KW"/>
</dbReference>
<comment type="caution">
    <text evidence="7">The sequence shown here is derived from an EMBL/GenBank/DDBJ whole genome shotgun (WGS) entry which is preliminary data.</text>
</comment>
<keyword evidence="7" id="KW-0689">Ribosomal protein</keyword>
<dbReference type="Gene3D" id="3.40.50.150">
    <property type="entry name" value="Vaccinia Virus protein VP39"/>
    <property type="match status" value="1"/>
</dbReference>
<dbReference type="PANTHER" id="PTHR43648:SF1">
    <property type="entry name" value="ELECTRON TRANSFER FLAVOPROTEIN BETA SUBUNIT LYSINE METHYLTRANSFERASE"/>
    <property type="match status" value="1"/>
</dbReference>
<keyword evidence="7" id="KW-0687">Ribonucleoprotein</keyword>
<evidence type="ECO:0000313" key="8">
    <source>
        <dbReference type="Proteomes" id="UP000886852"/>
    </source>
</evidence>